<dbReference type="STRING" id="4555.K3Z7U1"/>
<evidence type="ECO:0000256" key="1">
    <source>
        <dbReference type="ARBA" id="ARBA00004173"/>
    </source>
</evidence>
<evidence type="ECO:0000313" key="9">
    <source>
        <dbReference type="EnsemblPlants" id="KQL13609"/>
    </source>
</evidence>
<dbReference type="InterPro" id="IPR013870">
    <property type="entry name" value="Ribosomal_mL54"/>
</dbReference>
<reference evidence="9" key="2">
    <citation type="submission" date="2018-08" db="UniProtKB">
        <authorList>
            <consortium name="EnsemblPlants"/>
        </authorList>
    </citation>
    <scope>IDENTIFICATION</scope>
    <source>
        <strain evidence="9">Yugu1</strain>
    </source>
</reference>
<dbReference type="EMBL" id="AGNK02001462">
    <property type="status" value="NOT_ANNOTATED_CDS"/>
    <property type="molecule type" value="Genomic_DNA"/>
</dbReference>
<dbReference type="HOGENOM" id="CLU_832617_0_0_1"/>
<dbReference type="Pfam" id="PF08561">
    <property type="entry name" value="Ribosomal_L37"/>
    <property type="match status" value="1"/>
</dbReference>
<feature type="region of interest" description="Disordered" evidence="8">
    <location>
        <begin position="142"/>
        <end position="199"/>
    </location>
</feature>
<evidence type="ECO:0000256" key="8">
    <source>
        <dbReference type="SAM" id="MobiDB-lite"/>
    </source>
</evidence>
<organism evidence="9 10">
    <name type="scientific">Setaria italica</name>
    <name type="common">Foxtail millet</name>
    <name type="synonym">Panicum italicum</name>
    <dbReference type="NCBI Taxonomy" id="4555"/>
    <lineage>
        <taxon>Eukaryota</taxon>
        <taxon>Viridiplantae</taxon>
        <taxon>Streptophyta</taxon>
        <taxon>Embryophyta</taxon>
        <taxon>Tracheophyta</taxon>
        <taxon>Spermatophyta</taxon>
        <taxon>Magnoliopsida</taxon>
        <taxon>Liliopsida</taxon>
        <taxon>Poales</taxon>
        <taxon>Poaceae</taxon>
        <taxon>PACMAD clade</taxon>
        <taxon>Panicoideae</taxon>
        <taxon>Panicodae</taxon>
        <taxon>Paniceae</taxon>
        <taxon>Cenchrinae</taxon>
        <taxon>Setaria</taxon>
    </lineage>
</organism>
<dbReference type="PANTHER" id="PTHR28595:SF1">
    <property type="entry name" value="LARGE RIBOSOMAL SUBUNIT PROTEIN ML54"/>
    <property type="match status" value="1"/>
</dbReference>
<feature type="compositionally biased region" description="Polar residues" evidence="8">
    <location>
        <begin position="185"/>
        <end position="199"/>
    </location>
</feature>
<dbReference type="GO" id="GO:0005762">
    <property type="term" value="C:mitochondrial large ribosomal subunit"/>
    <property type="evidence" value="ECO:0000318"/>
    <property type="project" value="GO_Central"/>
</dbReference>
<dbReference type="eggNOG" id="KOG3435">
    <property type="taxonomic scope" value="Eukaryota"/>
</dbReference>
<dbReference type="Gramene" id="KQL13609">
    <property type="protein sequence ID" value="KQL13609"/>
    <property type="gene ID" value="SETIT_022611mg"/>
</dbReference>
<feature type="region of interest" description="Disordered" evidence="8">
    <location>
        <begin position="1"/>
        <end position="83"/>
    </location>
</feature>
<keyword evidence="10" id="KW-1185">Reference proteome</keyword>
<proteinExistence type="inferred from homology"/>
<reference evidence="10" key="1">
    <citation type="journal article" date="2012" name="Nat. Biotechnol.">
        <title>Reference genome sequence of the model plant Setaria.</title>
        <authorList>
            <person name="Bennetzen J.L."/>
            <person name="Schmutz J."/>
            <person name="Wang H."/>
            <person name="Percifield R."/>
            <person name="Hawkins J."/>
            <person name="Pontaroli A.C."/>
            <person name="Estep M."/>
            <person name="Feng L."/>
            <person name="Vaughn J.N."/>
            <person name="Grimwood J."/>
            <person name="Jenkins J."/>
            <person name="Barry K."/>
            <person name="Lindquist E."/>
            <person name="Hellsten U."/>
            <person name="Deshpande S."/>
            <person name="Wang X."/>
            <person name="Wu X."/>
            <person name="Mitros T."/>
            <person name="Triplett J."/>
            <person name="Yang X."/>
            <person name="Ye C.Y."/>
            <person name="Mauro-Herrera M."/>
            <person name="Wang L."/>
            <person name="Li P."/>
            <person name="Sharma M."/>
            <person name="Sharma R."/>
            <person name="Ronald P.C."/>
            <person name="Panaud O."/>
            <person name="Kellogg E.A."/>
            <person name="Brutnell T.P."/>
            <person name="Doust A.N."/>
            <person name="Tuskan G.A."/>
            <person name="Rokhsar D."/>
            <person name="Devos K.M."/>
        </authorList>
    </citation>
    <scope>NUCLEOTIDE SEQUENCE [LARGE SCALE GENOMIC DNA]</scope>
    <source>
        <strain evidence="10">cv. Yugu1</strain>
    </source>
</reference>
<name>K3Z7U1_SETIT</name>
<dbReference type="PANTHER" id="PTHR28595">
    <property type="entry name" value="39S RIBOSOMAL PROTEIN L54, MITOCHONDRIAL"/>
    <property type="match status" value="1"/>
</dbReference>
<evidence type="ECO:0000256" key="6">
    <source>
        <dbReference type="ARBA" id="ARBA00033752"/>
    </source>
</evidence>
<evidence type="ECO:0000256" key="4">
    <source>
        <dbReference type="ARBA" id="ARBA00023128"/>
    </source>
</evidence>
<evidence type="ECO:0000256" key="7">
    <source>
        <dbReference type="ARBA" id="ARBA00035179"/>
    </source>
</evidence>
<evidence type="ECO:0000256" key="2">
    <source>
        <dbReference type="ARBA" id="ARBA00022946"/>
    </source>
</evidence>
<dbReference type="AlphaFoldDB" id="K3Z7U1"/>
<feature type="compositionally biased region" description="Polar residues" evidence="8">
    <location>
        <begin position="18"/>
        <end position="40"/>
    </location>
</feature>
<keyword evidence="3" id="KW-0689">Ribosomal protein</keyword>
<dbReference type="Proteomes" id="UP000004995">
    <property type="component" value="Unassembled WGS sequence"/>
</dbReference>
<dbReference type="InParanoid" id="K3Z7U1"/>
<accession>K3Z7U1</accession>
<dbReference type="EnsemblPlants" id="KQL13609">
    <property type="protein sequence ID" value="KQL13609"/>
    <property type="gene ID" value="SETIT_022611mg"/>
</dbReference>
<dbReference type="GO" id="GO:0003735">
    <property type="term" value="F:structural constituent of ribosome"/>
    <property type="evidence" value="ECO:0000318"/>
    <property type="project" value="GO_Central"/>
</dbReference>
<keyword evidence="4" id="KW-0496">Mitochondrion</keyword>
<evidence type="ECO:0000256" key="5">
    <source>
        <dbReference type="ARBA" id="ARBA00023274"/>
    </source>
</evidence>
<comment type="subcellular location">
    <subcellularLocation>
        <location evidence="1">Mitochondrion</location>
    </subcellularLocation>
</comment>
<evidence type="ECO:0000256" key="3">
    <source>
        <dbReference type="ARBA" id="ARBA00022980"/>
    </source>
</evidence>
<keyword evidence="2" id="KW-0809">Transit peptide</keyword>
<protein>
    <recommendedName>
        <fullName evidence="7">Large ribosomal subunit protein mL54</fullName>
    </recommendedName>
</protein>
<comment type="similarity">
    <text evidence="6">Belongs to the mitochondrion-specific ribosomal protein mL54 family.</text>
</comment>
<keyword evidence="5" id="KW-0687">Ribonucleoprotein</keyword>
<sequence>MIHDRSIATTPGPLHSFPSVSDQSRTRNNYAASGNSNHALTTKERGVPSELGHSVGQAEDSGADHGGDVVEGGVPPLGFAGGGDGKPVVDGLLLLRRHGRGRHRSDHGRRRTRRAAGVLVTEGGMGSGASSWKREMRVASSTHFTRVPSRPRPSAPPHASRSFFHRSDVASPRRHPQIGAARRSIPSTRSLIGSSTRRENFNQGMAMSWTRGLKHVVAPRHTAQLVESRGLAIASKAKKGGKGGADAAKTPALSKELKSSTVFGANILKEGSDPKIQADSEYPEWLWHLLEKRPVLSELRRKDPKTLPYEDLKRFVKLDNRSRIKENNALTAKN</sequence>
<evidence type="ECO:0000313" key="10">
    <source>
        <dbReference type="Proteomes" id="UP000004995"/>
    </source>
</evidence>